<gene>
    <name evidence="2" type="ORF">B0I36DRAFT_328265</name>
</gene>
<dbReference type="GeneID" id="70184118"/>
<dbReference type="EMBL" id="JAGTJQ010000007">
    <property type="protein sequence ID" value="KAH7027924.1"/>
    <property type="molecule type" value="Genomic_DNA"/>
</dbReference>
<evidence type="ECO:0000313" key="2">
    <source>
        <dbReference type="EMBL" id="KAH7027924.1"/>
    </source>
</evidence>
<sequence>MQALQQMPICTRSMLVSACVFAAASHLVLGGCEGQVLIQSTHIIRQLSCVMQNSAHSDAGTDEQIERVLV</sequence>
<comment type="caution">
    <text evidence="2">The sequence shown here is derived from an EMBL/GenBank/DDBJ whole genome shotgun (WGS) entry which is preliminary data.</text>
</comment>
<dbReference type="RefSeq" id="XP_046010723.1">
    <property type="nucleotide sequence ID" value="XM_046154572.1"/>
</dbReference>
<evidence type="ECO:0000256" key="1">
    <source>
        <dbReference type="SAM" id="SignalP"/>
    </source>
</evidence>
<keyword evidence="3" id="KW-1185">Reference proteome</keyword>
<dbReference type="AlphaFoldDB" id="A0A9P9BNX6"/>
<evidence type="ECO:0008006" key="4">
    <source>
        <dbReference type="Google" id="ProtNLM"/>
    </source>
</evidence>
<feature type="signal peptide" evidence="1">
    <location>
        <begin position="1"/>
        <end position="34"/>
    </location>
</feature>
<protein>
    <recommendedName>
        <fullName evidence="4">Secreted protein</fullName>
    </recommendedName>
</protein>
<keyword evidence="1" id="KW-0732">Signal</keyword>
<feature type="chain" id="PRO_5040366911" description="Secreted protein" evidence="1">
    <location>
        <begin position="35"/>
        <end position="70"/>
    </location>
</feature>
<accession>A0A9P9BNX6</accession>
<name>A0A9P9BNX6_9PEZI</name>
<reference evidence="2" key="1">
    <citation type="journal article" date="2021" name="Nat. Commun.">
        <title>Genetic determinants of endophytism in the Arabidopsis root mycobiome.</title>
        <authorList>
            <person name="Mesny F."/>
            <person name="Miyauchi S."/>
            <person name="Thiergart T."/>
            <person name="Pickel B."/>
            <person name="Atanasova L."/>
            <person name="Karlsson M."/>
            <person name="Huettel B."/>
            <person name="Barry K.W."/>
            <person name="Haridas S."/>
            <person name="Chen C."/>
            <person name="Bauer D."/>
            <person name="Andreopoulos W."/>
            <person name="Pangilinan J."/>
            <person name="LaButti K."/>
            <person name="Riley R."/>
            <person name="Lipzen A."/>
            <person name="Clum A."/>
            <person name="Drula E."/>
            <person name="Henrissat B."/>
            <person name="Kohler A."/>
            <person name="Grigoriev I.V."/>
            <person name="Martin F.M."/>
            <person name="Hacquard S."/>
        </authorList>
    </citation>
    <scope>NUCLEOTIDE SEQUENCE</scope>
    <source>
        <strain evidence="2">MPI-CAGE-CH-0230</strain>
    </source>
</reference>
<evidence type="ECO:0000313" key="3">
    <source>
        <dbReference type="Proteomes" id="UP000756346"/>
    </source>
</evidence>
<organism evidence="2 3">
    <name type="scientific">Microdochium trichocladiopsis</name>
    <dbReference type="NCBI Taxonomy" id="1682393"/>
    <lineage>
        <taxon>Eukaryota</taxon>
        <taxon>Fungi</taxon>
        <taxon>Dikarya</taxon>
        <taxon>Ascomycota</taxon>
        <taxon>Pezizomycotina</taxon>
        <taxon>Sordariomycetes</taxon>
        <taxon>Xylariomycetidae</taxon>
        <taxon>Xylariales</taxon>
        <taxon>Microdochiaceae</taxon>
        <taxon>Microdochium</taxon>
    </lineage>
</organism>
<dbReference type="Proteomes" id="UP000756346">
    <property type="component" value="Unassembled WGS sequence"/>
</dbReference>
<proteinExistence type="predicted"/>